<dbReference type="Proteomes" id="UP000078343">
    <property type="component" value="Unassembled WGS sequence"/>
</dbReference>
<protein>
    <recommendedName>
        <fullName evidence="3">Arrestin-like N-terminal domain-containing protein</fullName>
    </recommendedName>
</protein>
<proteinExistence type="predicted"/>
<comment type="caution">
    <text evidence="1">The sequence shown here is derived from an EMBL/GenBank/DDBJ whole genome shotgun (WGS) entry which is preliminary data.</text>
</comment>
<evidence type="ECO:0000313" key="2">
    <source>
        <dbReference type="Proteomes" id="UP000078343"/>
    </source>
</evidence>
<organism evidence="1 2">
    <name type="scientific">Fonsecaea erecta</name>
    <dbReference type="NCBI Taxonomy" id="1367422"/>
    <lineage>
        <taxon>Eukaryota</taxon>
        <taxon>Fungi</taxon>
        <taxon>Dikarya</taxon>
        <taxon>Ascomycota</taxon>
        <taxon>Pezizomycotina</taxon>
        <taxon>Eurotiomycetes</taxon>
        <taxon>Chaetothyriomycetidae</taxon>
        <taxon>Chaetothyriales</taxon>
        <taxon>Herpotrichiellaceae</taxon>
        <taxon>Fonsecaea</taxon>
    </lineage>
</organism>
<evidence type="ECO:0000313" key="1">
    <source>
        <dbReference type="EMBL" id="OAP60217.1"/>
    </source>
</evidence>
<dbReference type="OrthoDB" id="4129664at2759"/>
<keyword evidence="2" id="KW-1185">Reference proteome</keyword>
<accession>A0A178ZK98</accession>
<dbReference type="AlphaFoldDB" id="A0A178ZK98"/>
<dbReference type="RefSeq" id="XP_018693584.1">
    <property type="nucleotide sequence ID" value="XM_018836731.1"/>
</dbReference>
<dbReference type="GeneID" id="30009387"/>
<reference evidence="1 2" key="1">
    <citation type="submission" date="2016-04" db="EMBL/GenBank/DDBJ databases">
        <title>Draft genome of Fonsecaea erecta CBS 125763.</title>
        <authorList>
            <person name="Weiss V.A."/>
            <person name="Vicente V.A."/>
            <person name="Raittz R.T."/>
            <person name="Moreno L.F."/>
            <person name="De Souza E.M."/>
            <person name="Pedrosa F.O."/>
            <person name="Steffens M.B."/>
            <person name="Faoro H."/>
            <person name="Tadra-Sfeir M.Z."/>
            <person name="Najafzadeh M.J."/>
            <person name="Felipe M.S."/>
            <person name="Teixeira M."/>
            <person name="Sun J."/>
            <person name="Xi L."/>
            <person name="Gomes R."/>
            <person name="De Azevedo C.M."/>
            <person name="Salgado C.G."/>
            <person name="Da Silva M.B."/>
            <person name="Nascimento M.F."/>
            <person name="Queiroz-Telles F."/>
            <person name="Attili D.S."/>
            <person name="Gorbushina A."/>
        </authorList>
    </citation>
    <scope>NUCLEOTIDE SEQUENCE [LARGE SCALE GENOMIC DNA]</scope>
    <source>
        <strain evidence="1 2">CBS 125763</strain>
    </source>
</reference>
<name>A0A178ZK98_9EURO</name>
<dbReference type="EMBL" id="LVYI01000004">
    <property type="protein sequence ID" value="OAP60217.1"/>
    <property type="molecule type" value="Genomic_DNA"/>
</dbReference>
<evidence type="ECO:0008006" key="3">
    <source>
        <dbReference type="Google" id="ProtNLM"/>
    </source>
</evidence>
<gene>
    <name evidence="1" type="ORF">AYL99_05219</name>
</gene>
<sequence length="412" mass="45886">MEVTFLDGHTLAPSKEPYFLGDSGIDGYISVTGSTDMEFDMFKITLEGLLVNTIRCLDWYADTLIQRTQQLLQLDAIKTAADFIGVDAEDPTKSRSTPKCFFHFDIPKSLQSELLGQNHGHLGDLPPYLPPFEIGERHPVFQPRRQGQCIVTYALCVKALKHDKVVATCARSIRIIPTLAIAPPFCVADFPDEYCLARSREPRRWSLGVCRTGDLRIEATQPAPVILNQLTDDTVCSASLSLTQMTSSKVNCRNEGPRTPANSRCTASLMFSTFISGDPRESAPTLKDLSSSRTLCRECGVYAKVEVPAEFSQWVKVPAPLRVEDGDATLGTVQQWKSEAHVTLNFGKLKHPVPSFESSLVSRRYKVDLRIRIAAPYRCKFRLALPVQILYRADNCQNPGRVPESECPPYIA</sequence>